<dbReference type="InterPro" id="IPR050330">
    <property type="entry name" value="Bact_OuterMem_StrucFunc"/>
</dbReference>
<dbReference type="SUPFAM" id="SSF103088">
    <property type="entry name" value="OmpA-like"/>
    <property type="match status" value="1"/>
</dbReference>
<evidence type="ECO:0000256" key="5">
    <source>
        <dbReference type="ARBA" id="ARBA00022989"/>
    </source>
</evidence>
<dbReference type="RefSeq" id="WP_083278385.1">
    <property type="nucleotide sequence ID" value="NZ_BJVW01000003.1"/>
</dbReference>
<keyword evidence="5" id="KW-1133">Transmembrane helix</keyword>
<proteinExistence type="inferred from homology"/>
<comment type="subcellular location">
    <subcellularLocation>
        <location evidence="1">Cell membrane</location>
        <topology evidence="1">Single-pass membrane protein</topology>
    </subcellularLocation>
</comment>
<dbReference type="PANTHER" id="PTHR30329">
    <property type="entry name" value="STATOR ELEMENT OF FLAGELLAR MOTOR COMPLEX"/>
    <property type="match status" value="1"/>
</dbReference>
<dbReference type="InterPro" id="IPR036737">
    <property type="entry name" value="OmpA-like_sf"/>
</dbReference>
<dbReference type="EMBL" id="CP014674">
    <property type="protein sequence ID" value="AOX17111.1"/>
    <property type="molecule type" value="Genomic_DNA"/>
</dbReference>
<dbReference type="GO" id="GO:0005886">
    <property type="term" value="C:plasma membrane"/>
    <property type="evidence" value="ECO:0007669"/>
    <property type="project" value="UniProtKB-SubCell"/>
</dbReference>
<dbReference type="AlphaFoldDB" id="A0A1D8UTY1"/>
<evidence type="ECO:0000256" key="4">
    <source>
        <dbReference type="ARBA" id="ARBA00022692"/>
    </source>
</evidence>
<evidence type="ECO:0000256" key="6">
    <source>
        <dbReference type="ARBA" id="ARBA00023136"/>
    </source>
</evidence>
<evidence type="ECO:0000313" key="8">
    <source>
        <dbReference type="Proteomes" id="UP000179145"/>
    </source>
</evidence>
<dbReference type="PROSITE" id="PS51123">
    <property type="entry name" value="OMPA_2"/>
    <property type="match status" value="1"/>
</dbReference>
<dbReference type="STRING" id="153496.A0U89_08105"/>
<dbReference type="PANTHER" id="PTHR30329:SF21">
    <property type="entry name" value="LIPOPROTEIN YIAD-RELATED"/>
    <property type="match status" value="1"/>
</dbReference>
<gene>
    <name evidence="7" type="ORF">A0U89_08105</name>
</gene>
<dbReference type="Gene3D" id="3.30.1330.60">
    <property type="entry name" value="OmpA-like domain"/>
    <property type="match status" value="1"/>
</dbReference>
<evidence type="ECO:0000256" key="2">
    <source>
        <dbReference type="ARBA" id="ARBA00008914"/>
    </source>
</evidence>
<name>A0A1D8UTY1_9PROT</name>
<dbReference type="InterPro" id="IPR006665">
    <property type="entry name" value="OmpA-like"/>
</dbReference>
<dbReference type="KEGG" id="kba:A0U89_08105"/>
<dbReference type="Pfam" id="PF13677">
    <property type="entry name" value="MotB_plug"/>
    <property type="match status" value="1"/>
</dbReference>
<keyword evidence="8" id="KW-1185">Reference proteome</keyword>
<dbReference type="Proteomes" id="UP000179145">
    <property type="component" value="Chromosome"/>
</dbReference>
<sequence>MAALKGRKGSNAARPIIIRREEIIEDGRHGGAWKIAYADFMTAMMAFFLVMWLINATTEQQRRGIAAFFNPFAERDDPTQDNNLSPTQPSQTALQKPFVVSSTASRHDDILGKAQQARSARFDISQQKEVTQKAKHEPSKVEEEAFRHAPEKVRAALAHQPSASQVNIGGFSNELRISIADAEHQPMFELGTAVPNEHAIALLRALVPVLQSMPGMLSIDGFTDATPYQPGKKTNWLLSALRAEAARSVLV</sequence>
<dbReference type="InterPro" id="IPR025713">
    <property type="entry name" value="MotB-like_N_dom"/>
</dbReference>
<organism evidence="7 8">
    <name type="scientific">Kozakia baliensis</name>
    <dbReference type="NCBI Taxonomy" id="153496"/>
    <lineage>
        <taxon>Bacteria</taxon>
        <taxon>Pseudomonadati</taxon>
        <taxon>Pseudomonadota</taxon>
        <taxon>Alphaproteobacteria</taxon>
        <taxon>Acetobacterales</taxon>
        <taxon>Acetobacteraceae</taxon>
        <taxon>Kozakia</taxon>
    </lineage>
</organism>
<evidence type="ECO:0000256" key="1">
    <source>
        <dbReference type="ARBA" id="ARBA00004162"/>
    </source>
</evidence>
<protein>
    <submittedName>
        <fullName evidence="7">Uncharacterized protein</fullName>
    </submittedName>
</protein>
<keyword evidence="6" id="KW-0472">Membrane</keyword>
<comment type="similarity">
    <text evidence="2">Belongs to the MotB family.</text>
</comment>
<evidence type="ECO:0000256" key="3">
    <source>
        <dbReference type="ARBA" id="ARBA00022475"/>
    </source>
</evidence>
<keyword evidence="3" id="KW-1003">Cell membrane</keyword>
<reference evidence="7 8" key="1">
    <citation type="journal article" date="2016" name="Microb. Cell Fact.">
        <title>Dissection of exopolysaccharide biosynthesis in Kozakia baliensis.</title>
        <authorList>
            <person name="Brandt J.U."/>
            <person name="Jakob F."/>
            <person name="Behr J."/>
            <person name="Geissler A.J."/>
            <person name="Vogel R.F."/>
        </authorList>
    </citation>
    <scope>NUCLEOTIDE SEQUENCE [LARGE SCALE GENOMIC DNA]</scope>
    <source>
        <strain evidence="7 8">DSM 14400</strain>
    </source>
</reference>
<keyword evidence="4" id="KW-0812">Transmembrane</keyword>
<dbReference type="OrthoDB" id="7170686at2"/>
<accession>A0A1D8UTY1</accession>
<evidence type="ECO:0000313" key="7">
    <source>
        <dbReference type="EMBL" id="AOX17111.1"/>
    </source>
</evidence>
<dbReference type="eggNOG" id="COG1360">
    <property type="taxonomic scope" value="Bacteria"/>
</dbReference>